<comment type="caution">
    <text evidence="6">The sequence shown here is derived from an EMBL/GenBank/DDBJ whole genome shotgun (WGS) entry which is preliminary data.</text>
</comment>
<dbReference type="Pfam" id="PF06441">
    <property type="entry name" value="EHN"/>
    <property type="match status" value="1"/>
</dbReference>
<keyword evidence="7" id="KW-1185">Reference proteome</keyword>
<dbReference type="PANTHER" id="PTHR21661">
    <property type="entry name" value="EPOXIDE HYDROLASE 1-RELATED"/>
    <property type="match status" value="1"/>
</dbReference>
<feature type="active site" description="Nucleophile" evidence="3">
    <location>
        <position position="179"/>
    </location>
</feature>
<feature type="active site" description="Proton acceptor" evidence="3">
    <location>
        <position position="361"/>
    </location>
</feature>
<dbReference type="EMBL" id="JASAOK010000030">
    <property type="protein sequence ID" value="KAK6220162.1"/>
    <property type="molecule type" value="Genomic_DNA"/>
</dbReference>
<feature type="domain" description="Epoxide hydrolase N-terminal" evidence="5">
    <location>
        <begin position="6"/>
        <end position="113"/>
    </location>
</feature>
<dbReference type="InterPro" id="IPR000639">
    <property type="entry name" value="Epox_hydrolase-like"/>
</dbReference>
<evidence type="ECO:0000313" key="6">
    <source>
        <dbReference type="EMBL" id="KAK6220162.1"/>
    </source>
</evidence>
<name>A0AAV9TFZ2_9PEZI</name>
<proteinExistence type="inferred from homology"/>
<evidence type="ECO:0000313" key="7">
    <source>
        <dbReference type="Proteomes" id="UP001327957"/>
    </source>
</evidence>
<dbReference type="SUPFAM" id="SSF53474">
    <property type="entry name" value="alpha/beta-Hydrolases"/>
    <property type="match status" value="1"/>
</dbReference>
<feature type="active site" description="Proton donor" evidence="3">
    <location>
        <position position="303"/>
    </location>
</feature>
<dbReference type="Proteomes" id="UP001327957">
    <property type="component" value="Unassembled WGS sequence"/>
</dbReference>
<dbReference type="AlphaFoldDB" id="A0AAV9TFZ2"/>
<dbReference type="InterPro" id="IPR016292">
    <property type="entry name" value="Epoxide_hydrolase"/>
</dbReference>
<evidence type="ECO:0000259" key="5">
    <source>
        <dbReference type="Pfam" id="PF06441"/>
    </source>
</evidence>
<comment type="similarity">
    <text evidence="1">Belongs to the peptidase S33 family.</text>
</comment>
<keyword evidence="2 6" id="KW-0378">Hydrolase</keyword>
<dbReference type="PRINTS" id="PR00412">
    <property type="entry name" value="EPOXHYDRLASE"/>
</dbReference>
<feature type="region of interest" description="Disordered" evidence="4">
    <location>
        <begin position="386"/>
        <end position="422"/>
    </location>
</feature>
<evidence type="ECO:0000256" key="3">
    <source>
        <dbReference type="PIRSR" id="PIRSR001112-1"/>
    </source>
</evidence>
<organism evidence="6 7">
    <name type="scientific">Colletotrichum tabaci</name>
    <dbReference type="NCBI Taxonomy" id="1209068"/>
    <lineage>
        <taxon>Eukaryota</taxon>
        <taxon>Fungi</taxon>
        <taxon>Dikarya</taxon>
        <taxon>Ascomycota</taxon>
        <taxon>Pezizomycotina</taxon>
        <taxon>Sordariomycetes</taxon>
        <taxon>Hypocreomycetidae</taxon>
        <taxon>Glomerellales</taxon>
        <taxon>Glomerellaceae</taxon>
        <taxon>Colletotrichum</taxon>
        <taxon>Colletotrichum destructivum species complex</taxon>
    </lineage>
</organism>
<evidence type="ECO:0000256" key="4">
    <source>
        <dbReference type="SAM" id="MobiDB-lite"/>
    </source>
</evidence>
<reference evidence="6 7" key="1">
    <citation type="submission" date="2023-04" db="EMBL/GenBank/DDBJ databases">
        <title>Colletotrichum tabacum stain YC1 causing leaf anthracnose on Nicotiana tabacum(L.) cv.</title>
        <authorList>
            <person name="Ji Z."/>
            <person name="Wang M."/>
            <person name="Zhang J."/>
            <person name="Wang N."/>
            <person name="Zhou Z."/>
        </authorList>
    </citation>
    <scope>NUCLEOTIDE SEQUENCE [LARGE SCALE GENOMIC DNA]</scope>
    <source>
        <strain evidence="6 7">YC1</strain>
    </source>
</reference>
<dbReference type="InterPro" id="IPR029058">
    <property type="entry name" value="AB_hydrolase_fold"/>
</dbReference>
<dbReference type="PIRSF" id="PIRSF001112">
    <property type="entry name" value="Epoxide_hydrolase"/>
    <property type="match status" value="1"/>
</dbReference>
<gene>
    <name evidence="6" type="ORF">QIS74_05664</name>
</gene>
<dbReference type="GO" id="GO:0097176">
    <property type="term" value="P:epoxide metabolic process"/>
    <property type="evidence" value="ECO:0007669"/>
    <property type="project" value="TreeGrafter"/>
</dbReference>
<evidence type="ECO:0000256" key="1">
    <source>
        <dbReference type="ARBA" id="ARBA00010088"/>
    </source>
</evidence>
<dbReference type="GO" id="GO:0004301">
    <property type="term" value="F:epoxide hydrolase activity"/>
    <property type="evidence" value="ECO:0007669"/>
    <property type="project" value="TreeGrafter"/>
</dbReference>
<dbReference type="InterPro" id="IPR010497">
    <property type="entry name" value="Epoxide_hydro_N"/>
</dbReference>
<evidence type="ECO:0000256" key="2">
    <source>
        <dbReference type="ARBA" id="ARBA00022801"/>
    </source>
</evidence>
<sequence length="422" mass="48204">MPGIQIQDFKVDIPAAEVERLQRKLRDTRLPGRPVVPDAGPNYGPEYQWAESLYNAWTTDFNWYDVQEEMNQVPHHIATIEDLKIHFVHARSDRPEAIPLLAVHGWPGSFWEFSQVWGPLSNPTDPNDPAFHVVAPSIPGFCWSSWPPRSGWKLQDNARVFDKLMKGLGYNEYMVQCGDWGHFVGRELGSKYTDSCKLVHCNFAPSPMPDGVEYTDREKRVAQRDEDWLQNHIGYAVAMRTRPHTIGIALHDNPMGILMWVGEKYNEAANPENQAKPFWTKAILTTVSLYFFTGCILPSMLPYYESPSHEDFNKFVMQEENRIRVPFGYTSFLFDTEPASRRAVERTGNLVFYRERDNAGHFAALEHPDGLMQDVRDLVKQSWKPVANITPPAPPAPPATGLRPSPNRVNNQIRPEYRSGGL</sequence>
<dbReference type="PANTHER" id="PTHR21661:SF79">
    <property type="entry name" value="EPOXIDE HYDROLASE"/>
    <property type="match status" value="1"/>
</dbReference>
<accession>A0AAV9TFZ2</accession>
<protein>
    <submittedName>
        <fullName evidence="6">Epoxide hydrolase</fullName>
    </submittedName>
</protein>
<dbReference type="Gene3D" id="3.40.50.1820">
    <property type="entry name" value="alpha/beta hydrolase"/>
    <property type="match status" value="1"/>
</dbReference>